<feature type="domain" description="Sigma-54 factor interaction" evidence="10">
    <location>
        <begin position="150"/>
        <end position="379"/>
    </location>
</feature>
<dbReference type="GO" id="GO:0005524">
    <property type="term" value="F:ATP binding"/>
    <property type="evidence" value="ECO:0007669"/>
    <property type="project" value="UniProtKB-KW"/>
</dbReference>
<feature type="compositionally biased region" description="Low complexity" evidence="9">
    <location>
        <begin position="462"/>
        <end position="476"/>
    </location>
</feature>
<evidence type="ECO:0000313" key="13">
    <source>
        <dbReference type="Proteomes" id="UP000064967"/>
    </source>
</evidence>
<dbReference type="PROSITE" id="PS50045">
    <property type="entry name" value="SIGMA54_INTERACT_4"/>
    <property type="match status" value="1"/>
</dbReference>
<dbReference type="PANTHER" id="PTHR32071">
    <property type="entry name" value="TRANSCRIPTIONAL REGULATORY PROTEIN"/>
    <property type="match status" value="1"/>
</dbReference>
<dbReference type="Gene3D" id="1.10.8.60">
    <property type="match status" value="1"/>
</dbReference>
<feature type="modified residue" description="4-aspartylphosphate" evidence="8">
    <location>
        <position position="60"/>
    </location>
</feature>
<dbReference type="PATRIC" id="fig|1391654.3.peg.10223"/>
<dbReference type="FunFam" id="3.40.50.2300:FF:000018">
    <property type="entry name" value="DNA-binding transcriptional regulator NtrC"/>
    <property type="match status" value="1"/>
</dbReference>
<dbReference type="InterPro" id="IPR011006">
    <property type="entry name" value="CheY-like_superfamily"/>
</dbReference>
<dbReference type="PROSITE" id="PS00688">
    <property type="entry name" value="SIGMA54_INTERACT_3"/>
    <property type="match status" value="1"/>
</dbReference>
<organism evidence="12 13">
    <name type="scientific">Labilithrix luteola</name>
    <dbReference type="NCBI Taxonomy" id="1391654"/>
    <lineage>
        <taxon>Bacteria</taxon>
        <taxon>Pseudomonadati</taxon>
        <taxon>Myxococcota</taxon>
        <taxon>Polyangia</taxon>
        <taxon>Polyangiales</taxon>
        <taxon>Labilitrichaceae</taxon>
        <taxon>Labilithrix</taxon>
    </lineage>
</organism>
<dbReference type="SMART" id="SM00448">
    <property type="entry name" value="REC"/>
    <property type="match status" value="1"/>
</dbReference>
<keyword evidence="6" id="KW-0238">DNA-binding</keyword>
<dbReference type="SUPFAM" id="SSF52540">
    <property type="entry name" value="P-loop containing nucleoside triphosphate hydrolases"/>
    <property type="match status" value="1"/>
</dbReference>
<dbReference type="InterPro" id="IPR027417">
    <property type="entry name" value="P-loop_NTPase"/>
</dbReference>
<dbReference type="AlphaFoldDB" id="A0A0K1QCH0"/>
<dbReference type="Pfam" id="PF00158">
    <property type="entry name" value="Sigma54_activat"/>
    <property type="match status" value="1"/>
</dbReference>
<evidence type="ECO:0000256" key="5">
    <source>
        <dbReference type="ARBA" id="ARBA00023015"/>
    </source>
</evidence>
<dbReference type="InterPro" id="IPR025943">
    <property type="entry name" value="Sigma_54_int_dom_ATP-bd_2"/>
</dbReference>
<dbReference type="GO" id="GO:0006355">
    <property type="term" value="P:regulation of DNA-templated transcription"/>
    <property type="evidence" value="ECO:0007669"/>
    <property type="project" value="InterPro"/>
</dbReference>
<dbReference type="RefSeq" id="WP_146654201.1">
    <property type="nucleotide sequence ID" value="NZ_CP012333.1"/>
</dbReference>
<feature type="domain" description="Response regulatory" evidence="11">
    <location>
        <begin position="11"/>
        <end position="125"/>
    </location>
</feature>
<evidence type="ECO:0000256" key="9">
    <source>
        <dbReference type="SAM" id="MobiDB-lite"/>
    </source>
</evidence>
<evidence type="ECO:0000256" key="7">
    <source>
        <dbReference type="ARBA" id="ARBA00023163"/>
    </source>
</evidence>
<dbReference type="GO" id="GO:0000160">
    <property type="term" value="P:phosphorelay signal transduction system"/>
    <property type="evidence" value="ECO:0007669"/>
    <property type="project" value="UniProtKB-KW"/>
</dbReference>
<dbReference type="InterPro" id="IPR003593">
    <property type="entry name" value="AAA+_ATPase"/>
</dbReference>
<name>A0A0K1QCH0_9BACT</name>
<dbReference type="InterPro" id="IPR002078">
    <property type="entry name" value="Sigma_54_int"/>
</dbReference>
<evidence type="ECO:0000259" key="11">
    <source>
        <dbReference type="PROSITE" id="PS50110"/>
    </source>
</evidence>
<proteinExistence type="predicted"/>
<dbReference type="CDD" id="cd00009">
    <property type="entry name" value="AAA"/>
    <property type="match status" value="1"/>
</dbReference>
<dbReference type="InterPro" id="IPR001789">
    <property type="entry name" value="Sig_transdc_resp-reg_receiver"/>
</dbReference>
<evidence type="ECO:0000256" key="2">
    <source>
        <dbReference type="ARBA" id="ARBA00022741"/>
    </source>
</evidence>
<dbReference type="Pfam" id="PF00072">
    <property type="entry name" value="Response_reg"/>
    <property type="match status" value="1"/>
</dbReference>
<accession>A0A0K1QCH0</accession>
<dbReference type="Proteomes" id="UP000064967">
    <property type="component" value="Chromosome"/>
</dbReference>
<dbReference type="OrthoDB" id="9814761at2"/>
<evidence type="ECO:0000256" key="4">
    <source>
        <dbReference type="ARBA" id="ARBA00023012"/>
    </source>
</evidence>
<dbReference type="Gene3D" id="1.10.10.60">
    <property type="entry name" value="Homeodomain-like"/>
    <property type="match status" value="1"/>
</dbReference>
<dbReference type="InterPro" id="IPR009057">
    <property type="entry name" value="Homeodomain-like_sf"/>
</dbReference>
<dbReference type="InterPro" id="IPR025944">
    <property type="entry name" value="Sigma_54_int_dom_CS"/>
</dbReference>
<dbReference type="Pfam" id="PF02954">
    <property type="entry name" value="HTH_8"/>
    <property type="match status" value="1"/>
</dbReference>
<gene>
    <name evidence="12" type="ORF">AKJ09_10086</name>
</gene>
<dbReference type="SUPFAM" id="SSF46689">
    <property type="entry name" value="Homeodomain-like"/>
    <property type="match status" value="1"/>
</dbReference>
<evidence type="ECO:0000256" key="6">
    <source>
        <dbReference type="ARBA" id="ARBA00023125"/>
    </source>
</evidence>
<dbReference type="EMBL" id="CP012333">
    <property type="protein sequence ID" value="AKV03423.1"/>
    <property type="molecule type" value="Genomic_DNA"/>
</dbReference>
<reference evidence="12 13" key="1">
    <citation type="submission" date="2015-08" db="EMBL/GenBank/DDBJ databases">
        <authorList>
            <person name="Babu N.S."/>
            <person name="Beckwith C.J."/>
            <person name="Beseler K.G."/>
            <person name="Brison A."/>
            <person name="Carone J.V."/>
            <person name="Caskin T.P."/>
            <person name="Diamond M."/>
            <person name="Durham M.E."/>
            <person name="Foxe J.M."/>
            <person name="Go M."/>
            <person name="Henderson B.A."/>
            <person name="Jones I.B."/>
            <person name="McGettigan J.A."/>
            <person name="Micheletti S.J."/>
            <person name="Nasrallah M.E."/>
            <person name="Ortiz D."/>
            <person name="Piller C.R."/>
            <person name="Privatt S.R."/>
            <person name="Schneider S.L."/>
            <person name="Sharp S."/>
            <person name="Smith T.C."/>
            <person name="Stanton J.D."/>
            <person name="Ullery H.E."/>
            <person name="Wilson R.J."/>
            <person name="Serrano M.G."/>
            <person name="Buck G."/>
            <person name="Lee V."/>
            <person name="Wang Y."/>
            <person name="Carvalho R."/>
            <person name="Voegtly L."/>
            <person name="Shi R."/>
            <person name="Duckworth R."/>
            <person name="Johnson A."/>
            <person name="Loviza R."/>
            <person name="Walstead R."/>
            <person name="Shah Z."/>
            <person name="Kiflezghi M."/>
            <person name="Wade K."/>
            <person name="Ball S.L."/>
            <person name="Bradley K.W."/>
            <person name="Asai D.J."/>
            <person name="Bowman C.A."/>
            <person name="Russell D.A."/>
            <person name="Pope W.H."/>
            <person name="Jacobs-Sera D."/>
            <person name="Hendrix R.W."/>
            <person name="Hatfull G.F."/>
        </authorList>
    </citation>
    <scope>NUCLEOTIDE SEQUENCE [LARGE SCALE GENOMIC DNA]</scope>
    <source>
        <strain evidence="12 13">DSM 27648</strain>
    </source>
</reference>
<dbReference type="Gene3D" id="3.40.50.300">
    <property type="entry name" value="P-loop containing nucleotide triphosphate hydrolases"/>
    <property type="match status" value="1"/>
</dbReference>
<keyword evidence="3" id="KW-0067">ATP-binding</keyword>
<keyword evidence="7" id="KW-0804">Transcription</keyword>
<dbReference type="Pfam" id="PF25601">
    <property type="entry name" value="AAA_lid_14"/>
    <property type="match status" value="1"/>
</dbReference>
<dbReference type="GO" id="GO:0043565">
    <property type="term" value="F:sequence-specific DNA binding"/>
    <property type="evidence" value="ECO:0007669"/>
    <property type="project" value="InterPro"/>
</dbReference>
<dbReference type="KEGG" id="llu:AKJ09_10086"/>
<dbReference type="InterPro" id="IPR058031">
    <property type="entry name" value="AAA_lid_NorR"/>
</dbReference>
<keyword evidence="5" id="KW-0805">Transcription regulation</keyword>
<dbReference type="SUPFAM" id="SSF52172">
    <property type="entry name" value="CheY-like"/>
    <property type="match status" value="1"/>
</dbReference>
<keyword evidence="4" id="KW-0902">Two-component regulatory system</keyword>
<evidence type="ECO:0000256" key="3">
    <source>
        <dbReference type="ARBA" id="ARBA00022840"/>
    </source>
</evidence>
<feature type="region of interest" description="Disordered" evidence="9">
    <location>
        <begin position="462"/>
        <end position="487"/>
    </location>
</feature>
<keyword evidence="13" id="KW-1185">Reference proteome</keyword>
<dbReference type="PROSITE" id="PS50110">
    <property type="entry name" value="RESPONSE_REGULATORY"/>
    <property type="match status" value="1"/>
</dbReference>
<dbReference type="FunFam" id="3.40.50.300:FF:000006">
    <property type="entry name" value="DNA-binding transcriptional regulator NtrC"/>
    <property type="match status" value="1"/>
</dbReference>
<evidence type="ECO:0000313" key="12">
    <source>
        <dbReference type="EMBL" id="AKV03423.1"/>
    </source>
</evidence>
<keyword evidence="1 8" id="KW-0597">Phosphoprotein</keyword>
<evidence type="ECO:0000259" key="10">
    <source>
        <dbReference type="PROSITE" id="PS50045"/>
    </source>
</evidence>
<evidence type="ECO:0000256" key="1">
    <source>
        <dbReference type="ARBA" id="ARBA00022553"/>
    </source>
</evidence>
<dbReference type="PROSITE" id="PS00676">
    <property type="entry name" value="SIGMA54_INTERACT_2"/>
    <property type="match status" value="1"/>
</dbReference>
<protein>
    <submittedName>
        <fullName evidence="12">Response regulator of zinc sigma-54-dependent two-component system</fullName>
    </submittedName>
</protein>
<dbReference type="Gene3D" id="3.40.50.2300">
    <property type="match status" value="1"/>
</dbReference>
<dbReference type="STRING" id="1391654.AKJ09_10086"/>
<dbReference type="PRINTS" id="PR01590">
    <property type="entry name" value="HTHFIS"/>
</dbReference>
<keyword evidence="2" id="KW-0547">Nucleotide-binding</keyword>
<evidence type="ECO:0000256" key="8">
    <source>
        <dbReference type="PROSITE-ProRule" id="PRU00169"/>
    </source>
</evidence>
<dbReference type="SMART" id="SM00382">
    <property type="entry name" value="AAA"/>
    <property type="match status" value="1"/>
</dbReference>
<sequence>MTSAATTARHRILVVDDEPEMAKVVEQALARRGYDAQQEHSADAAWERLEKEDFDIVVTDLNMRGMNGVELTERIVKNRHDVPVIVITAFGSLETAIATLRAGAYDFITKPFEIDQLVVAVERALSNRRLREEVKRLREEVERSKPGAEFVGDSPAMRKVHETLARVAETDATTLITGESGTGKELVARDLHRRSKRADGPFIAINCAALPEALLESELFGHAKGAFTDAKAPKKGLFVEASNGTLFLDEIGEMPPGMQAKLLRALEERTVRQVGGTSEIPFDTRIIAATNRDIESLVASGRFREDLYYRVNVVHVALPPLRARANDVLALAQQFITRYAEPMGKRVAGFSPAVGERLLAYSWPGNVRELQNCIERAIALARFEELTVEDLPPKVRDYKPSFVVVATEDPTDLVTMEEVEQRYIQRVMEAVGQNKTQAAKVLGFDRTTLYRKLERYRIGNANAATGSTGSASSPNTVAAPVVASAKD</sequence>
<dbReference type="InterPro" id="IPR002197">
    <property type="entry name" value="HTH_Fis"/>
</dbReference>